<evidence type="ECO:0000256" key="1">
    <source>
        <dbReference type="ARBA" id="ARBA00023015"/>
    </source>
</evidence>
<dbReference type="Proteomes" id="UP000326907">
    <property type="component" value="Unassembled WGS sequence"/>
</dbReference>
<dbReference type="Gene3D" id="1.10.357.10">
    <property type="entry name" value="Tetracycline Repressor, domain 2"/>
    <property type="match status" value="1"/>
</dbReference>
<keyword evidence="2 4" id="KW-0238">DNA-binding</keyword>
<dbReference type="InterPro" id="IPR036271">
    <property type="entry name" value="Tet_transcr_reg_TetR-rel_C_sf"/>
</dbReference>
<reference evidence="6 7" key="1">
    <citation type="submission" date="2019-09" db="EMBL/GenBank/DDBJ databases">
        <authorList>
            <person name="Liu P."/>
        </authorList>
    </citation>
    <scope>NUCLEOTIDE SEQUENCE [LARGE SCALE GENOMIC DNA]</scope>
    <source>
        <strain evidence="6 7">TRM68085</strain>
    </source>
</reference>
<dbReference type="InterPro" id="IPR047923">
    <property type="entry name" value="ArpA-like"/>
</dbReference>
<keyword evidence="3" id="KW-0804">Transcription</keyword>
<dbReference type="InterPro" id="IPR023772">
    <property type="entry name" value="DNA-bd_HTH_TetR-type_CS"/>
</dbReference>
<evidence type="ECO:0000313" key="6">
    <source>
        <dbReference type="EMBL" id="KAB2587988.1"/>
    </source>
</evidence>
<dbReference type="InterPro" id="IPR009057">
    <property type="entry name" value="Homeodomain-like_sf"/>
</dbReference>
<evidence type="ECO:0000259" key="5">
    <source>
        <dbReference type="PROSITE" id="PS50977"/>
    </source>
</evidence>
<dbReference type="PROSITE" id="PS01081">
    <property type="entry name" value="HTH_TETR_1"/>
    <property type="match status" value="1"/>
</dbReference>
<keyword evidence="1" id="KW-0805">Transcription regulation</keyword>
<organism evidence="6 7">
    <name type="scientific">Streptomyces arboris</name>
    <dbReference type="NCBI Taxonomy" id="2600619"/>
    <lineage>
        <taxon>Bacteria</taxon>
        <taxon>Bacillati</taxon>
        <taxon>Actinomycetota</taxon>
        <taxon>Actinomycetes</taxon>
        <taxon>Kitasatosporales</taxon>
        <taxon>Streptomycetaceae</taxon>
        <taxon>Streptomyces</taxon>
    </lineage>
</organism>
<dbReference type="PANTHER" id="PTHR30055">
    <property type="entry name" value="HTH-TYPE TRANSCRIPTIONAL REGULATOR RUTR"/>
    <property type="match status" value="1"/>
</dbReference>
<evidence type="ECO:0000256" key="2">
    <source>
        <dbReference type="ARBA" id="ARBA00023125"/>
    </source>
</evidence>
<dbReference type="PRINTS" id="PR00455">
    <property type="entry name" value="HTHTETR"/>
</dbReference>
<dbReference type="InterPro" id="IPR050109">
    <property type="entry name" value="HTH-type_TetR-like_transc_reg"/>
</dbReference>
<dbReference type="PROSITE" id="PS50977">
    <property type="entry name" value="HTH_TETR_2"/>
    <property type="match status" value="1"/>
</dbReference>
<name>A0A5N5EBH0_9ACTN</name>
<dbReference type="SUPFAM" id="SSF48498">
    <property type="entry name" value="Tetracyclin repressor-like, C-terminal domain"/>
    <property type="match status" value="1"/>
</dbReference>
<dbReference type="AlphaFoldDB" id="A0A5N5EBH0"/>
<dbReference type="PANTHER" id="PTHR30055:SF234">
    <property type="entry name" value="HTH-TYPE TRANSCRIPTIONAL REGULATOR BETI"/>
    <property type="match status" value="1"/>
</dbReference>
<dbReference type="NCBIfam" id="NF041196">
    <property type="entry name" value="ScbR_bind_reg"/>
    <property type="match status" value="1"/>
</dbReference>
<accession>A0A5N5EBH0</accession>
<sequence>MAKQDRAVRTRQELIRCAAETFYRRGFALSSLSEISGKAGVSTGALNFHFQSKRELGEAVEVAASETLRRITGPRPSHCPVPLQALVDTTHELARYLSEDPILRAGFSLGHDAAWSAGDGGPLWPQWESWVLGALAVAGEAGNLAADVALDDAGAAVTAAVVGFEVLGRIDARWFSHRTVTHFWELMLPRLASTEIGGELDAGGAGAPAGPAPRGDAVAVCRAQGERRCQVAKDRGAA</sequence>
<dbReference type="InterPro" id="IPR001647">
    <property type="entry name" value="HTH_TetR"/>
</dbReference>
<comment type="caution">
    <text evidence="6">The sequence shown here is derived from an EMBL/GenBank/DDBJ whole genome shotgun (WGS) entry which is preliminary data.</text>
</comment>
<dbReference type="GO" id="GO:0000976">
    <property type="term" value="F:transcription cis-regulatory region binding"/>
    <property type="evidence" value="ECO:0007669"/>
    <property type="project" value="TreeGrafter"/>
</dbReference>
<proteinExistence type="predicted"/>
<evidence type="ECO:0000256" key="3">
    <source>
        <dbReference type="ARBA" id="ARBA00023163"/>
    </source>
</evidence>
<feature type="domain" description="HTH tetR-type" evidence="5">
    <location>
        <begin position="8"/>
        <end position="68"/>
    </location>
</feature>
<feature type="DNA-binding region" description="H-T-H motif" evidence="4">
    <location>
        <begin position="31"/>
        <end position="50"/>
    </location>
</feature>
<evidence type="ECO:0000313" key="7">
    <source>
        <dbReference type="Proteomes" id="UP000326907"/>
    </source>
</evidence>
<gene>
    <name evidence="6" type="ORF">F5983_34860</name>
</gene>
<dbReference type="RefSeq" id="WP_151513819.1">
    <property type="nucleotide sequence ID" value="NZ_JBHUTW010000013.1"/>
</dbReference>
<dbReference type="GO" id="GO:0003700">
    <property type="term" value="F:DNA-binding transcription factor activity"/>
    <property type="evidence" value="ECO:0007669"/>
    <property type="project" value="TreeGrafter"/>
</dbReference>
<dbReference type="Pfam" id="PF00440">
    <property type="entry name" value="TetR_N"/>
    <property type="match status" value="1"/>
</dbReference>
<protein>
    <submittedName>
        <fullName evidence="6">TetR family transcriptional regulator</fullName>
    </submittedName>
</protein>
<evidence type="ECO:0000256" key="4">
    <source>
        <dbReference type="PROSITE-ProRule" id="PRU00335"/>
    </source>
</evidence>
<dbReference type="SUPFAM" id="SSF46689">
    <property type="entry name" value="Homeodomain-like"/>
    <property type="match status" value="1"/>
</dbReference>
<keyword evidence="7" id="KW-1185">Reference proteome</keyword>
<dbReference type="EMBL" id="VYUA01000064">
    <property type="protein sequence ID" value="KAB2587988.1"/>
    <property type="molecule type" value="Genomic_DNA"/>
</dbReference>